<dbReference type="EMBL" id="DTAR01000003">
    <property type="protein sequence ID" value="HGM97426.1"/>
    <property type="molecule type" value="Genomic_DNA"/>
</dbReference>
<comment type="caution">
    <text evidence="2">The sequence shown here is derived from an EMBL/GenBank/DDBJ whole genome shotgun (WGS) entry which is preliminary data.</text>
</comment>
<organism evidence="2">
    <name type="scientific">candidate division WOR-3 bacterium</name>
    <dbReference type="NCBI Taxonomy" id="2052148"/>
    <lineage>
        <taxon>Bacteria</taxon>
        <taxon>Bacteria division WOR-3</taxon>
    </lineage>
</organism>
<evidence type="ECO:0000256" key="1">
    <source>
        <dbReference type="SAM" id="Coils"/>
    </source>
</evidence>
<keyword evidence="1" id="KW-0175">Coiled coil</keyword>
<proteinExistence type="predicted"/>
<gene>
    <name evidence="2" type="ORF">ENT96_00025</name>
</gene>
<dbReference type="AlphaFoldDB" id="A0A7V4EAU8"/>
<protein>
    <submittedName>
        <fullName evidence="2">Uncharacterized protein</fullName>
    </submittedName>
</protein>
<name>A0A7V4EAU8_UNCW3</name>
<accession>A0A7V4EAU8</accession>
<evidence type="ECO:0000313" key="2">
    <source>
        <dbReference type="EMBL" id="HGM97426.1"/>
    </source>
</evidence>
<sequence>MEEKLVYDPKSTLILDLVEEYINHYLYEEAETLLKDYLKDAPLSKRAIELWMKIAEGKGEIEKYKKLKEKFEKLEKIYLEEKIKIKEKEFLKERKEVEEIREIQEFPLKEMEELFESFLKGLKLGKAKKIIIEDKNIFLYIKKNGKWTEIKFKESTKFPEATWIMKSLEKIK</sequence>
<feature type="coiled-coil region" evidence="1">
    <location>
        <begin position="54"/>
        <end position="84"/>
    </location>
</feature>
<reference evidence="2" key="1">
    <citation type="journal article" date="2020" name="mSystems">
        <title>Genome- and Community-Level Interaction Insights into Carbon Utilization and Element Cycling Functions of Hydrothermarchaeota in Hydrothermal Sediment.</title>
        <authorList>
            <person name="Zhou Z."/>
            <person name="Liu Y."/>
            <person name="Xu W."/>
            <person name="Pan J."/>
            <person name="Luo Z.H."/>
            <person name="Li M."/>
        </authorList>
    </citation>
    <scope>NUCLEOTIDE SEQUENCE [LARGE SCALE GENOMIC DNA]</scope>
    <source>
        <strain evidence="2">SpSt-626</strain>
    </source>
</reference>